<sequence length="143" mass="15723">MASDEVKCFICGDMLQESVSARELVLISYWAGPQVADRGDVSALGRAVYPGGVRCVSSGSGGTGNREGKLLKHGCPFPSARTMPGMARGRKTPKRNPAWWRHRCSDEKGKPLKPMHSVCVPRTASEERPDEGYLAEDEREVYR</sequence>
<name>A0AAW1TZC8_9CUCU</name>
<evidence type="ECO:0000256" key="1">
    <source>
        <dbReference type="SAM" id="MobiDB-lite"/>
    </source>
</evidence>
<dbReference type="AlphaFoldDB" id="A0AAW1TZC8"/>
<protein>
    <submittedName>
        <fullName evidence="2">Uncharacterized protein</fullName>
    </submittedName>
</protein>
<dbReference type="Proteomes" id="UP001431783">
    <property type="component" value="Unassembled WGS sequence"/>
</dbReference>
<accession>A0AAW1TZC8</accession>
<feature type="compositionally biased region" description="Acidic residues" evidence="1">
    <location>
        <begin position="133"/>
        <end position="143"/>
    </location>
</feature>
<evidence type="ECO:0000313" key="2">
    <source>
        <dbReference type="EMBL" id="KAK9873076.1"/>
    </source>
</evidence>
<reference evidence="2 3" key="1">
    <citation type="submission" date="2023-03" db="EMBL/GenBank/DDBJ databases">
        <title>Genome insight into feeding habits of ladybird beetles.</title>
        <authorList>
            <person name="Li H.-S."/>
            <person name="Huang Y.-H."/>
            <person name="Pang H."/>
        </authorList>
    </citation>
    <scope>NUCLEOTIDE SEQUENCE [LARGE SCALE GENOMIC DNA]</scope>
    <source>
        <strain evidence="2">SYSU_2023b</strain>
        <tissue evidence="2">Whole body</tissue>
    </source>
</reference>
<feature type="region of interest" description="Disordered" evidence="1">
    <location>
        <begin position="57"/>
        <end position="143"/>
    </location>
</feature>
<gene>
    <name evidence="2" type="ORF">WA026_020807</name>
</gene>
<keyword evidence="3" id="KW-1185">Reference proteome</keyword>
<dbReference type="EMBL" id="JARQZJ010000015">
    <property type="protein sequence ID" value="KAK9873076.1"/>
    <property type="molecule type" value="Genomic_DNA"/>
</dbReference>
<comment type="caution">
    <text evidence="2">The sequence shown here is derived from an EMBL/GenBank/DDBJ whole genome shotgun (WGS) entry which is preliminary data.</text>
</comment>
<evidence type="ECO:0000313" key="3">
    <source>
        <dbReference type="Proteomes" id="UP001431783"/>
    </source>
</evidence>
<organism evidence="2 3">
    <name type="scientific">Henosepilachna vigintioctopunctata</name>
    <dbReference type="NCBI Taxonomy" id="420089"/>
    <lineage>
        <taxon>Eukaryota</taxon>
        <taxon>Metazoa</taxon>
        <taxon>Ecdysozoa</taxon>
        <taxon>Arthropoda</taxon>
        <taxon>Hexapoda</taxon>
        <taxon>Insecta</taxon>
        <taxon>Pterygota</taxon>
        <taxon>Neoptera</taxon>
        <taxon>Endopterygota</taxon>
        <taxon>Coleoptera</taxon>
        <taxon>Polyphaga</taxon>
        <taxon>Cucujiformia</taxon>
        <taxon>Coccinelloidea</taxon>
        <taxon>Coccinellidae</taxon>
        <taxon>Epilachninae</taxon>
        <taxon>Epilachnini</taxon>
        <taxon>Henosepilachna</taxon>
    </lineage>
</organism>
<proteinExistence type="predicted"/>